<reference evidence="1 2" key="1">
    <citation type="submission" date="2015-06" db="EMBL/GenBank/DDBJ databases">
        <title>Genome sequence of Pseudoalteromonas aliena.</title>
        <authorList>
            <person name="Xie B.-B."/>
            <person name="Rong J.-C."/>
            <person name="Qin Q.-L."/>
            <person name="Zhang Y.-Z."/>
        </authorList>
    </citation>
    <scope>NUCLEOTIDE SEQUENCE [LARGE SCALE GENOMIC DNA]</scope>
    <source>
        <strain evidence="1 2">SW19</strain>
    </source>
</reference>
<sequence length="38" mass="4539">MKVHFINNESRKKLIYVYKMKVKIGSPIGRRQYSKQLG</sequence>
<evidence type="ECO:0008006" key="3">
    <source>
        <dbReference type="Google" id="ProtNLM"/>
    </source>
</evidence>
<gene>
    <name evidence="1" type="ORF">PALI_a3140</name>
</gene>
<protein>
    <recommendedName>
        <fullName evidence="3">Transposase</fullName>
    </recommendedName>
</protein>
<organism evidence="1 2">
    <name type="scientific">Pseudoalteromonas aliena SW19</name>
    <dbReference type="NCBI Taxonomy" id="1314866"/>
    <lineage>
        <taxon>Bacteria</taxon>
        <taxon>Pseudomonadati</taxon>
        <taxon>Pseudomonadota</taxon>
        <taxon>Gammaproteobacteria</taxon>
        <taxon>Alteromonadales</taxon>
        <taxon>Pseudoalteromonadaceae</taxon>
        <taxon>Pseudoalteromonas</taxon>
    </lineage>
</organism>
<proteinExistence type="predicted"/>
<dbReference type="EMBL" id="AQGU01000028">
    <property type="protein sequence ID" value="MBE0361045.1"/>
    <property type="molecule type" value="Genomic_DNA"/>
</dbReference>
<keyword evidence="2" id="KW-1185">Reference proteome</keyword>
<evidence type="ECO:0000313" key="1">
    <source>
        <dbReference type="EMBL" id="MBE0361045.1"/>
    </source>
</evidence>
<accession>A0ABR9E549</accession>
<name>A0ABR9E549_9GAMM</name>
<dbReference type="Proteomes" id="UP000648482">
    <property type="component" value="Unassembled WGS sequence"/>
</dbReference>
<evidence type="ECO:0000313" key="2">
    <source>
        <dbReference type="Proteomes" id="UP000648482"/>
    </source>
</evidence>
<comment type="caution">
    <text evidence="1">The sequence shown here is derived from an EMBL/GenBank/DDBJ whole genome shotgun (WGS) entry which is preliminary data.</text>
</comment>